<accession>A0AAV6M5M8</accession>
<protein>
    <submittedName>
        <fullName evidence="2">Uncharacterized protein</fullName>
    </submittedName>
</protein>
<dbReference type="EMBL" id="JAGKQH010000017">
    <property type="protein sequence ID" value="KAG6575414.1"/>
    <property type="molecule type" value="Genomic_DNA"/>
</dbReference>
<keyword evidence="3" id="KW-1185">Reference proteome</keyword>
<feature type="transmembrane region" description="Helical" evidence="1">
    <location>
        <begin position="110"/>
        <end position="128"/>
    </location>
</feature>
<dbReference type="AlphaFoldDB" id="A0AAV6M5M8"/>
<gene>
    <name evidence="2" type="ORF">SDJN03_26053</name>
</gene>
<keyword evidence="1" id="KW-0812">Transmembrane</keyword>
<name>A0AAV6M5M8_9ROSI</name>
<evidence type="ECO:0000313" key="3">
    <source>
        <dbReference type="Proteomes" id="UP000685013"/>
    </source>
</evidence>
<keyword evidence="1" id="KW-0472">Membrane</keyword>
<evidence type="ECO:0000313" key="2">
    <source>
        <dbReference type="EMBL" id="KAG6575414.1"/>
    </source>
</evidence>
<proteinExistence type="predicted"/>
<dbReference type="Proteomes" id="UP000685013">
    <property type="component" value="Chromosome 17"/>
</dbReference>
<comment type="caution">
    <text evidence="2">The sequence shown here is derived from an EMBL/GenBank/DDBJ whole genome shotgun (WGS) entry which is preliminary data.</text>
</comment>
<organism evidence="2 3">
    <name type="scientific">Cucurbita argyrosperma subsp. sororia</name>
    <dbReference type="NCBI Taxonomy" id="37648"/>
    <lineage>
        <taxon>Eukaryota</taxon>
        <taxon>Viridiplantae</taxon>
        <taxon>Streptophyta</taxon>
        <taxon>Embryophyta</taxon>
        <taxon>Tracheophyta</taxon>
        <taxon>Spermatophyta</taxon>
        <taxon>Magnoliopsida</taxon>
        <taxon>eudicotyledons</taxon>
        <taxon>Gunneridae</taxon>
        <taxon>Pentapetalae</taxon>
        <taxon>rosids</taxon>
        <taxon>fabids</taxon>
        <taxon>Cucurbitales</taxon>
        <taxon>Cucurbitaceae</taxon>
        <taxon>Cucurbiteae</taxon>
        <taxon>Cucurbita</taxon>
    </lineage>
</organism>
<sequence length="144" mass="16601">MWWRSASFILDKQRKPFLSPHPRNQLWWTHSKIPTPKSLLITEVGLPTRPSSPVIDWDSESGKPFSVTDEFNNRRKQPDLAAVIRSSQATTMMELEIELKKALDSSESESFLTSMLMSSVCIIFYALLGLEVVSEWMHDHEAFF</sequence>
<feature type="non-terminal residue" evidence="2">
    <location>
        <position position="1"/>
    </location>
</feature>
<reference evidence="2 3" key="1">
    <citation type="journal article" date="2021" name="Hortic Res">
        <title>The domestication of Cucurbita argyrosperma as revealed by the genome of its wild relative.</title>
        <authorList>
            <person name="Barrera-Redondo J."/>
            <person name="Sanchez-de la Vega G."/>
            <person name="Aguirre-Liguori J.A."/>
            <person name="Castellanos-Morales G."/>
            <person name="Gutierrez-Guerrero Y.T."/>
            <person name="Aguirre-Dugua X."/>
            <person name="Aguirre-Planter E."/>
            <person name="Tenaillon M.I."/>
            <person name="Lira-Saade R."/>
            <person name="Eguiarte L.E."/>
        </authorList>
    </citation>
    <scope>NUCLEOTIDE SEQUENCE [LARGE SCALE GENOMIC DNA]</scope>
    <source>
        <strain evidence="2">JBR-2021</strain>
    </source>
</reference>
<evidence type="ECO:0000256" key="1">
    <source>
        <dbReference type="SAM" id="Phobius"/>
    </source>
</evidence>
<keyword evidence="1" id="KW-1133">Transmembrane helix</keyword>